<dbReference type="SUPFAM" id="SSF55347">
    <property type="entry name" value="Glyceraldehyde-3-phosphate dehydrogenase-like, C-terminal domain"/>
    <property type="match status" value="1"/>
</dbReference>
<proteinExistence type="predicted"/>
<feature type="region of interest" description="Disordered" evidence="1">
    <location>
        <begin position="1"/>
        <end position="25"/>
    </location>
</feature>
<dbReference type="GO" id="GO:0000166">
    <property type="term" value="F:nucleotide binding"/>
    <property type="evidence" value="ECO:0007669"/>
    <property type="project" value="InterPro"/>
</dbReference>
<evidence type="ECO:0000256" key="1">
    <source>
        <dbReference type="SAM" id="MobiDB-lite"/>
    </source>
</evidence>
<dbReference type="Pfam" id="PF22725">
    <property type="entry name" value="GFO_IDH_MocA_C3"/>
    <property type="match status" value="1"/>
</dbReference>
<organism evidence="4 5">
    <name type="scientific">Actinacidiphila oryziradicis</name>
    <dbReference type="NCBI Taxonomy" id="2571141"/>
    <lineage>
        <taxon>Bacteria</taxon>
        <taxon>Bacillati</taxon>
        <taxon>Actinomycetota</taxon>
        <taxon>Actinomycetes</taxon>
        <taxon>Kitasatosporales</taxon>
        <taxon>Streptomycetaceae</taxon>
        <taxon>Actinacidiphila</taxon>
    </lineage>
</organism>
<dbReference type="SUPFAM" id="SSF51735">
    <property type="entry name" value="NAD(P)-binding Rossmann-fold domains"/>
    <property type="match status" value="1"/>
</dbReference>
<evidence type="ECO:0000313" key="5">
    <source>
        <dbReference type="Proteomes" id="UP000305778"/>
    </source>
</evidence>
<dbReference type="InterPro" id="IPR055170">
    <property type="entry name" value="GFO_IDH_MocA-like_dom"/>
</dbReference>
<dbReference type="OrthoDB" id="179913at2"/>
<dbReference type="EMBL" id="SUMC01000061">
    <property type="protein sequence ID" value="TKA02881.1"/>
    <property type="molecule type" value="Genomic_DNA"/>
</dbReference>
<keyword evidence="5" id="KW-1185">Reference proteome</keyword>
<evidence type="ECO:0000313" key="4">
    <source>
        <dbReference type="EMBL" id="TKA02881.1"/>
    </source>
</evidence>
<dbReference type="InterPro" id="IPR036291">
    <property type="entry name" value="NAD(P)-bd_dom_sf"/>
</dbReference>
<dbReference type="PANTHER" id="PTHR43377:SF1">
    <property type="entry name" value="BILIVERDIN REDUCTASE A"/>
    <property type="match status" value="1"/>
</dbReference>
<dbReference type="Gene3D" id="3.30.360.10">
    <property type="entry name" value="Dihydrodipicolinate Reductase, domain 2"/>
    <property type="match status" value="1"/>
</dbReference>
<dbReference type="PANTHER" id="PTHR43377">
    <property type="entry name" value="BILIVERDIN REDUCTASE A"/>
    <property type="match status" value="1"/>
</dbReference>
<accession>A0A4U0S6V5</accession>
<dbReference type="InterPro" id="IPR000683">
    <property type="entry name" value="Gfo/Idh/MocA-like_OxRdtase_N"/>
</dbReference>
<evidence type="ECO:0000259" key="2">
    <source>
        <dbReference type="Pfam" id="PF01408"/>
    </source>
</evidence>
<dbReference type="AlphaFoldDB" id="A0A4U0S6V5"/>
<sequence length="378" mass="39177">MSCAQQPADNTKDVHAVNTESAVPSDEADPATVRIVLVGCGAIGWEVATRVYAHPTGGRYRLVAAVDPHADRADAVGALLGIPAFASLAEVLAAGVEFDAVDQRLPHHLHADAAVEVLTAGRHVLVEKPLATSVADATRMVAASEGGGVVAAVAENYPHLSAVKAARHAIAAGQAGAIRALRTTRAYTLGGVWVRDGWRAGTGPSSGIMLDQGTHHTSLLRQLGGEITAVAAQHSTAPEDAGDGEVETVLLTVRFASGLIGHSVYSWGAAALVDEAEATVFGSKARIDVRVSYEADLGHAHCFDAHAQTPQGTAISPPENYYGSHRLMVDDWVAAIIEQRQPLVTFADAAADLAVVFAAATSLQHGGDFVEVAQIVKG</sequence>
<dbReference type="Pfam" id="PF01408">
    <property type="entry name" value="GFO_IDH_MocA"/>
    <property type="match status" value="1"/>
</dbReference>
<protein>
    <submittedName>
        <fullName evidence="4">Gfo/Idh/MocA family oxidoreductase</fullName>
    </submittedName>
</protein>
<dbReference type="Gene3D" id="3.40.50.720">
    <property type="entry name" value="NAD(P)-binding Rossmann-like Domain"/>
    <property type="match status" value="1"/>
</dbReference>
<name>A0A4U0S6V5_9ACTN</name>
<feature type="domain" description="GFO/IDH/MocA-like oxidoreductase" evidence="3">
    <location>
        <begin position="164"/>
        <end position="287"/>
    </location>
</feature>
<comment type="caution">
    <text evidence="4">The sequence shown here is derived from an EMBL/GenBank/DDBJ whole genome shotgun (WGS) entry which is preliminary data.</text>
</comment>
<gene>
    <name evidence="4" type="ORF">FCI23_38185</name>
</gene>
<evidence type="ECO:0000259" key="3">
    <source>
        <dbReference type="Pfam" id="PF22725"/>
    </source>
</evidence>
<dbReference type="Proteomes" id="UP000305778">
    <property type="component" value="Unassembled WGS sequence"/>
</dbReference>
<reference evidence="4 5" key="1">
    <citation type="submission" date="2019-04" db="EMBL/GenBank/DDBJ databases">
        <title>Streptomyces oryziradicis sp. nov., a novel actinomycete isolated from rhizosphere soil of rice (Oryza sativa L.).</title>
        <authorList>
            <person name="Li C."/>
        </authorList>
    </citation>
    <scope>NUCLEOTIDE SEQUENCE [LARGE SCALE GENOMIC DNA]</scope>
    <source>
        <strain evidence="4 5">NEAU-C40</strain>
    </source>
</reference>
<dbReference type="InterPro" id="IPR051450">
    <property type="entry name" value="Gfo/Idh/MocA_Oxidoreductases"/>
</dbReference>
<feature type="domain" description="Gfo/Idh/MocA-like oxidoreductase N-terminal" evidence="2">
    <location>
        <begin position="33"/>
        <end position="153"/>
    </location>
</feature>